<proteinExistence type="predicted"/>
<dbReference type="Proteomes" id="UP001157502">
    <property type="component" value="Chromosome 37"/>
</dbReference>
<organism evidence="1 2">
    <name type="scientific">Dallia pectoralis</name>
    <name type="common">Alaska blackfish</name>
    <dbReference type="NCBI Taxonomy" id="75939"/>
    <lineage>
        <taxon>Eukaryota</taxon>
        <taxon>Metazoa</taxon>
        <taxon>Chordata</taxon>
        <taxon>Craniata</taxon>
        <taxon>Vertebrata</taxon>
        <taxon>Euteleostomi</taxon>
        <taxon>Actinopterygii</taxon>
        <taxon>Neopterygii</taxon>
        <taxon>Teleostei</taxon>
        <taxon>Protacanthopterygii</taxon>
        <taxon>Esociformes</taxon>
        <taxon>Umbridae</taxon>
        <taxon>Dallia</taxon>
    </lineage>
</organism>
<accession>A0ACC2F0R0</accession>
<dbReference type="EMBL" id="CM055764">
    <property type="protein sequence ID" value="KAJ7984983.1"/>
    <property type="molecule type" value="Genomic_DNA"/>
</dbReference>
<keyword evidence="2" id="KW-1185">Reference proteome</keyword>
<protein>
    <submittedName>
        <fullName evidence="1">Uncharacterized protein</fullName>
    </submittedName>
</protein>
<name>A0ACC2F0R0_DALPE</name>
<evidence type="ECO:0000313" key="1">
    <source>
        <dbReference type="EMBL" id="KAJ7984983.1"/>
    </source>
</evidence>
<gene>
    <name evidence="1" type="ORF">DPEC_G00360420</name>
</gene>
<sequence>MRLNKGNSDQDKASPAAIYLYTHLGRGAFHSARDTKPNRGRQRGSCQSQRKAVEKQPQRLCHFPFPPEHHVQRCSSQPTDGLSSGSVGKGAGHFGERQARQKPIKPVL</sequence>
<evidence type="ECO:0000313" key="2">
    <source>
        <dbReference type="Proteomes" id="UP001157502"/>
    </source>
</evidence>
<comment type="caution">
    <text evidence="1">The sequence shown here is derived from an EMBL/GenBank/DDBJ whole genome shotgun (WGS) entry which is preliminary data.</text>
</comment>
<reference evidence="1" key="1">
    <citation type="submission" date="2021-05" db="EMBL/GenBank/DDBJ databases">
        <authorList>
            <person name="Pan Q."/>
            <person name="Jouanno E."/>
            <person name="Zahm M."/>
            <person name="Klopp C."/>
            <person name="Cabau C."/>
            <person name="Louis A."/>
            <person name="Berthelot C."/>
            <person name="Parey E."/>
            <person name="Roest Crollius H."/>
            <person name="Montfort J."/>
            <person name="Robinson-Rechavi M."/>
            <person name="Bouchez O."/>
            <person name="Lampietro C."/>
            <person name="Lopez Roques C."/>
            <person name="Donnadieu C."/>
            <person name="Postlethwait J."/>
            <person name="Bobe J."/>
            <person name="Dillon D."/>
            <person name="Chandos A."/>
            <person name="von Hippel F."/>
            <person name="Guiguen Y."/>
        </authorList>
    </citation>
    <scope>NUCLEOTIDE SEQUENCE</scope>
    <source>
        <strain evidence="1">YG-Jan2019</strain>
    </source>
</reference>